<dbReference type="SUPFAM" id="SSF56672">
    <property type="entry name" value="DNA/RNA polymerases"/>
    <property type="match status" value="1"/>
</dbReference>
<reference evidence="1 2" key="1">
    <citation type="journal article" date="2020" name="Nat. Food">
        <title>A phased Vanilla planifolia genome enables genetic improvement of flavour and production.</title>
        <authorList>
            <person name="Hasing T."/>
            <person name="Tang H."/>
            <person name="Brym M."/>
            <person name="Khazi F."/>
            <person name="Huang T."/>
            <person name="Chambers A.H."/>
        </authorList>
    </citation>
    <scope>NUCLEOTIDE SEQUENCE [LARGE SCALE GENOMIC DNA]</scope>
    <source>
        <tissue evidence="1">Leaf</tissue>
    </source>
</reference>
<proteinExistence type="predicted"/>
<dbReference type="Proteomes" id="UP000639772">
    <property type="component" value="Chromosome 12"/>
</dbReference>
<gene>
    <name evidence="1" type="ORF">HPP92_022435</name>
</gene>
<organism evidence="1 2">
    <name type="scientific">Vanilla planifolia</name>
    <name type="common">Vanilla</name>
    <dbReference type="NCBI Taxonomy" id="51239"/>
    <lineage>
        <taxon>Eukaryota</taxon>
        <taxon>Viridiplantae</taxon>
        <taxon>Streptophyta</taxon>
        <taxon>Embryophyta</taxon>
        <taxon>Tracheophyta</taxon>
        <taxon>Spermatophyta</taxon>
        <taxon>Magnoliopsida</taxon>
        <taxon>Liliopsida</taxon>
        <taxon>Asparagales</taxon>
        <taxon>Orchidaceae</taxon>
        <taxon>Vanilloideae</taxon>
        <taxon>Vanilleae</taxon>
        <taxon>Vanilla</taxon>
    </lineage>
</organism>
<dbReference type="AlphaFoldDB" id="A0A835UF35"/>
<evidence type="ECO:0000313" key="2">
    <source>
        <dbReference type="Proteomes" id="UP000639772"/>
    </source>
</evidence>
<evidence type="ECO:0008006" key="3">
    <source>
        <dbReference type="Google" id="ProtNLM"/>
    </source>
</evidence>
<dbReference type="InterPro" id="IPR043502">
    <property type="entry name" value="DNA/RNA_pol_sf"/>
</dbReference>
<name>A0A835UF35_VANPL</name>
<protein>
    <recommendedName>
        <fullName evidence="3">Reverse transcriptase domain-containing protein</fullName>
    </recommendedName>
</protein>
<dbReference type="OrthoDB" id="783377at2759"/>
<sequence length="176" mass="20129">MNQHKYVLDLIDAIEMLGYKDNKTPIEPNMKLEEAKAPDVDGQHSSLVRDVSMEEISTAIRSCRRNKASGVDGITSEFIVGYWDIMQEDIIQAVYCFFRDRRMPCSWKDTLVILIPKRQGACRPEHYRPISLCNLIYKIVARILVDRLKAVLPSIIASEQGAFVPRRTISDNIFIA</sequence>
<dbReference type="EMBL" id="JADCNM010000012">
    <property type="protein sequence ID" value="KAG0459307.1"/>
    <property type="molecule type" value="Genomic_DNA"/>
</dbReference>
<dbReference type="PANTHER" id="PTHR19446">
    <property type="entry name" value="REVERSE TRANSCRIPTASES"/>
    <property type="match status" value="1"/>
</dbReference>
<accession>A0A835UF35</accession>
<evidence type="ECO:0000313" key="1">
    <source>
        <dbReference type="EMBL" id="KAG0459307.1"/>
    </source>
</evidence>
<comment type="caution">
    <text evidence="1">The sequence shown here is derived from an EMBL/GenBank/DDBJ whole genome shotgun (WGS) entry which is preliminary data.</text>
</comment>